<gene>
    <name evidence="1" type="ORF">MML48_10g00001245</name>
</gene>
<accession>A0ACB9SQ39</accession>
<name>A0ACB9SQ39_HOLOL</name>
<proteinExistence type="predicted"/>
<keyword evidence="2" id="KW-1185">Reference proteome</keyword>
<sequence length="283" mass="33000">MDLLLDDDYVIINAVADAIVELAIPVQHEDENVERQGVVRNRNYVEEVIPNYEDHQFREHFWMSRRTFQNLLNQIGQQHQGRHRIILLEKKLLFTIWILSKPESFLAASDRFVLAKSSGHGQPGRMHGARVFRLSPLYNRLTDVANPLLPEEYHLIGDSAYPLLRNLMKPYQDNGHLTPAQIVFNTKLSSVRSTIERAFGLLKVKFRRLKYLDVNTPNTAVQIIYAACIIHNFILLQNNDDDNYNVEEIHIEYENLNEYEGIVQEKRVFAEIRQHLVNICTII</sequence>
<reference evidence="1" key="1">
    <citation type="submission" date="2022-04" db="EMBL/GenBank/DDBJ databases">
        <title>Chromosome-scale genome assembly of Holotrichia oblita Faldermann.</title>
        <authorList>
            <person name="Rongchong L."/>
        </authorList>
    </citation>
    <scope>NUCLEOTIDE SEQUENCE</scope>
    <source>
        <strain evidence="1">81SQS9</strain>
    </source>
</reference>
<evidence type="ECO:0000313" key="2">
    <source>
        <dbReference type="Proteomes" id="UP001056778"/>
    </source>
</evidence>
<evidence type="ECO:0000313" key="1">
    <source>
        <dbReference type="EMBL" id="KAI4454265.1"/>
    </source>
</evidence>
<dbReference type="Proteomes" id="UP001056778">
    <property type="component" value="Chromosome 10"/>
</dbReference>
<protein>
    <submittedName>
        <fullName evidence="1">Uncharacterized protein</fullName>
    </submittedName>
</protein>
<dbReference type="EMBL" id="CM043024">
    <property type="protein sequence ID" value="KAI4454265.1"/>
    <property type="molecule type" value="Genomic_DNA"/>
</dbReference>
<organism evidence="1 2">
    <name type="scientific">Holotrichia oblita</name>
    <name type="common">Chafer beetle</name>
    <dbReference type="NCBI Taxonomy" id="644536"/>
    <lineage>
        <taxon>Eukaryota</taxon>
        <taxon>Metazoa</taxon>
        <taxon>Ecdysozoa</taxon>
        <taxon>Arthropoda</taxon>
        <taxon>Hexapoda</taxon>
        <taxon>Insecta</taxon>
        <taxon>Pterygota</taxon>
        <taxon>Neoptera</taxon>
        <taxon>Endopterygota</taxon>
        <taxon>Coleoptera</taxon>
        <taxon>Polyphaga</taxon>
        <taxon>Scarabaeiformia</taxon>
        <taxon>Scarabaeidae</taxon>
        <taxon>Melolonthinae</taxon>
        <taxon>Holotrichia</taxon>
    </lineage>
</organism>
<comment type="caution">
    <text evidence="1">The sequence shown here is derived from an EMBL/GenBank/DDBJ whole genome shotgun (WGS) entry which is preliminary data.</text>
</comment>